<proteinExistence type="predicted"/>
<dbReference type="Pfam" id="PF14251">
    <property type="entry name" value="PterinBD-DUF4346"/>
    <property type="match status" value="1"/>
</dbReference>
<geneLocation type="organellar chromatophore" evidence="2"/>
<dbReference type="InterPro" id="IPR025595">
    <property type="entry name" value="PterinBD-DUF4346"/>
</dbReference>
<dbReference type="EMBL" id="CP000815">
    <property type="protein sequence ID" value="ACB42729.1"/>
    <property type="molecule type" value="Genomic_DNA"/>
</dbReference>
<dbReference type="PIRSF" id="PIRSF037673">
    <property type="entry name" value="UCP037673"/>
    <property type="match status" value="1"/>
</dbReference>
<dbReference type="AlphaFoldDB" id="B1X460"/>
<keyword evidence="2" id="KW-0934">Plastid</keyword>
<dbReference type="RefSeq" id="YP_002048939.1">
    <property type="nucleotide sequence ID" value="NC_011087.1"/>
</dbReference>
<reference evidence="2" key="1">
    <citation type="submission" date="2007-08" db="EMBL/GenBank/DDBJ databases">
        <authorList>
            <person name="Gloeckner G."/>
            <person name="Nowack E."/>
            <person name="Melkonian M."/>
        </authorList>
    </citation>
    <scope>NUCLEOTIDE SEQUENCE</scope>
</reference>
<gene>
    <name evidence="2" type="ordered locus">PCC_0287</name>
</gene>
<reference evidence="2" key="2">
    <citation type="journal article" date="2008" name="Curr. Biol.">
        <title>Chromatophore genome sequence of Paulinella sheds light on acquisition of photosynthesis by eukaryotes.</title>
        <authorList>
            <person name="Nowack E.C.M."/>
            <person name="Melkonian M."/>
            <person name="Gloeckner G."/>
        </authorList>
    </citation>
    <scope>NUCLEOTIDE SEQUENCE [LARGE SCALE GENOMIC DNA]</scope>
</reference>
<protein>
    <recommendedName>
        <fullName evidence="1">DUF4346 domain-containing protein</fullName>
    </recommendedName>
</protein>
<sequence length="127" mass="14462">MNLSYIDRITLDMRLSQRFISLDPKGYFLIKIDINRGELVAEHYSNTLDQKGVAIDPETGEELTCWNLSSQKPVNIYRARTAKELGIRLTEGKGPHPITCLDHALYLGRELQKAEQALIASQLYIQD</sequence>
<organism evidence="2">
    <name type="scientific">Paulinella chromatophora</name>
    <dbReference type="NCBI Taxonomy" id="39717"/>
    <lineage>
        <taxon>Eukaryota</taxon>
        <taxon>Sar</taxon>
        <taxon>Rhizaria</taxon>
        <taxon>Cercozoa</taxon>
        <taxon>Imbricatea</taxon>
        <taxon>Silicofilosea</taxon>
        <taxon>Euglyphida</taxon>
        <taxon>Paulinellidae</taxon>
        <taxon>Paulinella</taxon>
    </lineage>
</organism>
<name>B1X460_PAUCH</name>
<dbReference type="InterPro" id="IPR017260">
    <property type="entry name" value="UCP037673"/>
</dbReference>
<dbReference type="GeneID" id="6482044"/>
<evidence type="ECO:0000259" key="1">
    <source>
        <dbReference type="Pfam" id="PF14251"/>
    </source>
</evidence>
<evidence type="ECO:0000313" key="2">
    <source>
        <dbReference type="EMBL" id="ACB42729.1"/>
    </source>
</evidence>
<feature type="domain" description="DUF4346" evidence="1">
    <location>
        <begin position="22"/>
        <end position="127"/>
    </location>
</feature>
<accession>B1X460</accession>